<feature type="region of interest" description="Disordered" evidence="2">
    <location>
        <begin position="131"/>
        <end position="153"/>
    </location>
</feature>
<dbReference type="STRING" id="6313.A0A0K0CW84"/>
<feature type="coiled-coil region" evidence="1">
    <location>
        <begin position="53"/>
        <end position="108"/>
    </location>
</feature>
<name>A0A0K0CW84_ANGCA</name>
<keyword evidence="1" id="KW-0175">Coiled coil</keyword>
<dbReference type="AlphaFoldDB" id="A0A0K0CW84"/>
<accession>A0A0K0CW84</accession>
<evidence type="ECO:0000313" key="4">
    <source>
        <dbReference type="WBParaSite" id="ACAC_0000167301-mRNA-1"/>
    </source>
</evidence>
<dbReference type="WBParaSite" id="ACAC_0000167301-mRNA-1">
    <property type="protein sequence ID" value="ACAC_0000167301-mRNA-1"/>
    <property type="gene ID" value="ACAC_0000167301"/>
</dbReference>
<evidence type="ECO:0000256" key="2">
    <source>
        <dbReference type="SAM" id="MobiDB-lite"/>
    </source>
</evidence>
<feature type="coiled-coil region" evidence="1">
    <location>
        <begin position="198"/>
        <end position="287"/>
    </location>
</feature>
<proteinExistence type="predicted"/>
<evidence type="ECO:0000313" key="3">
    <source>
        <dbReference type="Proteomes" id="UP000035642"/>
    </source>
</evidence>
<keyword evidence="3" id="KW-1185">Reference proteome</keyword>
<dbReference type="Proteomes" id="UP000035642">
    <property type="component" value="Unassembled WGS sequence"/>
</dbReference>
<protein>
    <submittedName>
        <fullName evidence="4">GRIP domain-containing protein</fullName>
    </submittedName>
</protein>
<organism evidence="3 4">
    <name type="scientific">Angiostrongylus cantonensis</name>
    <name type="common">Rat lungworm</name>
    <dbReference type="NCBI Taxonomy" id="6313"/>
    <lineage>
        <taxon>Eukaryota</taxon>
        <taxon>Metazoa</taxon>
        <taxon>Ecdysozoa</taxon>
        <taxon>Nematoda</taxon>
        <taxon>Chromadorea</taxon>
        <taxon>Rhabditida</taxon>
        <taxon>Rhabditina</taxon>
        <taxon>Rhabditomorpha</taxon>
        <taxon>Strongyloidea</taxon>
        <taxon>Metastrongylidae</taxon>
        <taxon>Angiostrongylus</taxon>
    </lineage>
</organism>
<reference evidence="4" key="2">
    <citation type="submission" date="2017-02" db="UniProtKB">
        <authorList>
            <consortium name="WormBaseParasite"/>
        </authorList>
    </citation>
    <scope>IDENTIFICATION</scope>
</reference>
<evidence type="ECO:0000256" key="1">
    <source>
        <dbReference type="SAM" id="Coils"/>
    </source>
</evidence>
<sequence length="513" mass="58093">MAAKFRKAFPLREESAFRKPTPVAAPSLSQISKRLNFDDSFSSASVISPNVKLVELKEEVDSLKRHLNIARGDIQRLKSSEDTEKKKSELLQLEIVQLKKDKEVIKQKNLHELMKGAIFTLEELDSSLEEGTEHSKELLDTSAAGGSVYRDNEDNDVSANAGAVIVEGNQSILFNQSESVLNTTLAYTSIDYEKDERIQRLELENSRLQDRCNAEFNSLRSACARKMFDITDCSSQDRAAEVIKRIQSLSESVEMLEKERDNARLEAEKANKNGESLMNERDVLLKNIEHLTNVNENLKCSLNGEKEICAALERTVEMKNAELLCIQDEVATLREHSQSKITDVELKLQNATAMPTDAGNETQILHLRNNPLQSAVNSLGEAERERLHKRKAVLLAKIFRLQFYLVNKFKSYAQSEKLQPFLARDTNVSTGESSGVKRVREEHISALENQLKKSEREREQAIRIQADIAKKYRYIGERHSIPGFLAAVTLQLEARRGIEDVERTDIIGIVHED</sequence>
<reference evidence="3" key="1">
    <citation type="submission" date="2012-09" db="EMBL/GenBank/DDBJ databases">
        <authorList>
            <person name="Martin A.A."/>
        </authorList>
    </citation>
    <scope>NUCLEOTIDE SEQUENCE</scope>
</reference>
<feature type="coiled-coil region" evidence="1">
    <location>
        <begin position="437"/>
        <end position="464"/>
    </location>
</feature>